<evidence type="ECO:0000313" key="2">
    <source>
        <dbReference type="Proteomes" id="UP001605036"/>
    </source>
</evidence>
<reference evidence="1 2" key="1">
    <citation type="submission" date="2024-09" db="EMBL/GenBank/DDBJ databases">
        <title>Chromosome-scale assembly of Riccia fluitans.</title>
        <authorList>
            <person name="Paukszto L."/>
            <person name="Sawicki J."/>
            <person name="Karawczyk K."/>
            <person name="Piernik-Szablinska J."/>
            <person name="Szczecinska M."/>
            <person name="Mazdziarz M."/>
        </authorList>
    </citation>
    <scope>NUCLEOTIDE SEQUENCE [LARGE SCALE GENOMIC DNA]</scope>
    <source>
        <strain evidence="1">Rf_01</strain>
        <tissue evidence="1">Aerial parts of the thallus</tissue>
    </source>
</reference>
<comment type="caution">
    <text evidence="1">The sequence shown here is derived from an EMBL/GenBank/DDBJ whole genome shotgun (WGS) entry which is preliminary data.</text>
</comment>
<gene>
    <name evidence="1" type="ORF">R1flu_002814</name>
</gene>
<name>A0ABD1YAZ4_9MARC</name>
<dbReference type="AlphaFoldDB" id="A0ABD1YAZ4"/>
<sequence length="236" mass="26801">MRETIRNEDAKTRERQRKEFDDMVNYARAEAAVRQQAERDKQEGVLHFMVEKSSGTDIVEERANDALLSNDNMDDDQDLPALEKIPMDLRKRDGNELNPEECQSPRRHWRGVEFIGSNIEIQGTSPMDVHIDLQAAAKYIDQNQESECSEASSLGLDSTVSETYDNTRPNSYHGIVPLMGDSEGLLELLAINKVHVEETMASKNADILLESTFDWEAYKAPVDQDEINKITVQEAK</sequence>
<dbReference type="EMBL" id="JBHFFA010000006">
    <property type="protein sequence ID" value="KAL2622609.1"/>
    <property type="molecule type" value="Genomic_DNA"/>
</dbReference>
<proteinExistence type="predicted"/>
<organism evidence="1 2">
    <name type="scientific">Riccia fluitans</name>
    <dbReference type="NCBI Taxonomy" id="41844"/>
    <lineage>
        <taxon>Eukaryota</taxon>
        <taxon>Viridiplantae</taxon>
        <taxon>Streptophyta</taxon>
        <taxon>Embryophyta</taxon>
        <taxon>Marchantiophyta</taxon>
        <taxon>Marchantiopsida</taxon>
        <taxon>Marchantiidae</taxon>
        <taxon>Marchantiales</taxon>
        <taxon>Ricciaceae</taxon>
        <taxon>Riccia</taxon>
    </lineage>
</organism>
<dbReference type="Proteomes" id="UP001605036">
    <property type="component" value="Unassembled WGS sequence"/>
</dbReference>
<evidence type="ECO:0000313" key="1">
    <source>
        <dbReference type="EMBL" id="KAL2622609.1"/>
    </source>
</evidence>
<protein>
    <submittedName>
        <fullName evidence="1">Uncharacterized protein</fullName>
    </submittedName>
</protein>
<keyword evidence="2" id="KW-1185">Reference proteome</keyword>
<accession>A0ABD1YAZ4</accession>